<dbReference type="AlphaFoldDB" id="A0A9J2NR84"/>
<keyword evidence="1" id="KW-1185">Reference proteome</keyword>
<proteinExistence type="predicted"/>
<evidence type="ECO:0000313" key="1">
    <source>
        <dbReference type="Proteomes" id="UP000036681"/>
    </source>
</evidence>
<organism evidence="1 2">
    <name type="scientific">Ascaris lumbricoides</name>
    <name type="common">Giant roundworm</name>
    <dbReference type="NCBI Taxonomy" id="6252"/>
    <lineage>
        <taxon>Eukaryota</taxon>
        <taxon>Metazoa</taxon>
        <taxon>Ecdysozoa</taxon>
        <taxon>Nematoda</taxon>
        <taxon>Chromadorea</taxon>
        <taxon>Rhabditida</taxon>
        <taxon>Spirurina</taxon>
        <taxon>Ascaridomorpha</taxon>
        <taxon>Ascaridoidea</taxon>
        <taxon>Ascarididae</taxon>
        <taxon>Ascaris</taxon>
    </lineage>
</organism>
<name>A0A9J2NR84_ASCLU</name>
<evidence type="ECO:0000313" key="2">
    <source>
        <dbReference type="WBParaSite" id="ALUE_0000007201-mRNA-1"/>
    </source>
</evidence>
<accession>A0A9J2NR84</accession>
<dbReference type="WBParaSite" id="ALUE_0000007201-mRNA-1">
    <property type="protein sequence ID" value="ALUE_0000007201-mRNA-1"/>
    <property type="gene ID" value="ALUE_0000007201"/>
</dbReference>
<protein>
    <submittedName>
        <fullName evidence="2">SRCR domain-containing protein</fullName>
    </submittedName>
</protein>
<reference evidence="2" key="1">
    <citation type="submission" date="2023-03" db="UniProtKB">
        <authorList>
            <consortium name="WormBaseParasite"/>
        </authorList>
    </citation>
    <scope>IDENTIFICATION</scope>
</reference>
<dbReference type="Proteomes" id="UP000036681">
    <property type="component" value="Unplaced"/>
</dbReference>
<sequence>MVNLNVVCKYTKWNIGNGNKYRNNGRECTSDVRYASTLFAVQCGKSYRIGEYINASWTRSTWLDMLELNRLFAVHMVQQFANR</sequence>